<dbReference type="KEGG" id="cbk:CLL_A3178"/>
<gene>
    <name evidence="4" type="ordered locus">CLL_A3178</name>
</gene>
<dbReference type="EMBL" id="CP001056">
    <property type="protein sequence ID" value="ACD23389.1"/>
    <property type="molecule type" value="Genomic_DNA"/>
</dbReference>
<dbReference type="PROSITE" id="PS51170">
    <property type="entry name" value="CW"/>
    <property type="match status" value="1"/>
</dbReference>
<evidence type="ECO:0000256" key="1">
    <source>
        <dbReference type="ARBA" id="ARBA00022737"/>
    </source>
</evidence>
<proteinExistence type="predicted"/>
<sequence>MKKKILNKLIAAALVCGSILAVGNIPANAADKIKEGMKIENGNIYFYDDETGEKEANVWIFHHTKNSEGWYHSDENGMMQKNVTIKDAKGNDCVLGADGKLTNRIDPEFNDSEVDESEIDQLGVQKSKYDSYNWKQVDGNWYFMSEKGEKKTGWVLDETTKKWYYCNEDGVMQKNTTIITNGNKFVLGADGAMIN</sequence>
<dbReference type="Gene3D" id="2.10.270.10">
    <property type="entry name" value="Cholin Binding"/>
    <property type="match status" value="1"/>
</dbReference>
<dbReference type="InterPro" id="IPR018337">
    <property type="entry name" value="Cell_wall/Cho-bd_repeat"/>
</dbReference>
<evidence type="ECO:0000313" key="4">
    <source>
        <dbReference type="EMBL" id="ACD23389.1"/>
    </source>
</evidence>
<evidence type="ECO:0000256" key="3">
    <source>
        <dbReference type="SAM" id="SignalP"/>
    </source>
</evidence>
<feature type="chain" id="PRO_5009947337" evidence="3">
    <location>
        <begin position="30"/>
        <end position="195"/>
    </location>
</feature>
<dbReference type="PATRIC" id="fig|935198.13.peg.3143"/>
<keyword evidence="1" id="KW-0677">Repeat</keyword>
<reference evidence="4" key="2">
    <citation type="submission" date="2009-08" db="EMBL/GenBank/DDBJ databases">
        <authorList>
            <person name="Shrivastava S."/>
            <person name="Brinkac L.M."/>
            <person name="Dodson R.J."/>
            <person name="Harkins D.M."/>
            <person name="Durkin A.S."/>
            <person name="Sutton G."/>
        </authorList>
    </citation>
    <scope>NUCLEOTIDE SEQUENCE</scope>
    <source>
        <strain evidence="4">Eklund 17B</strain>
    </source>
</reference>
<dbReference type="HOGENOM" id="CLU_1400342_0_0_9"/>
<keyword evidence="3" id="KW-0732">Signal</keyword>
<reference evidence="4" key="1">
    <citation type="submission" date="2009-06" db="EMBL/GenBank/DDBJ databases">
        <authorList>
            <consortium name="US DOE Joint Genome Institute (JGI-PGF)"/>
            <person name="Lucas S."/>
            <person name="Copeland A."/>
            <person name="Lapidus A."/>
            <person name="Glavina del Rio T."/>
            <person name="Dalin E."/>
            <person name="Tice H."/>
            <person name="Bruce D."/>
            <person name="Goodwin L."/>
            <person name="Pitluck S."/>
            <person name="Kyrpides N."/>
            <person name="Mavromatis K."/>
            <person name="Ivanova N."/>
            <person name="Saunders E."/>
            <person name="Brettin T."/>
            <person name="Detter J.C."/>
            <person name="Han C."/>
            <person name="Larimer F."/>
            <person name="Land M."/>
            <person name="Hauser L."/>
            <person name="Markowitz V."/>
            <person name="Cheng J.-F."/>
            <person name="Hugenholtz P."/>
            <person name="Woyke T."/>
            <person name="Wu D."/>
            <person name="Gronow S."/>
            <person name="Klenk H.-P."/>
            <person name="Eisen J.A."/>
        </authorList>
    </citation>
    <scope>NUCLEOTIDE SEQUENCE</scope>
    <source>
        <strain evidence="4">Eklund 17B</strain>
    </source>
</reference>
<dbReference type="AlphaFoldDB" id="B2TQA7"/>
<evidence type="ECO:0000256" key="2">
    <source>
        <dbReference type="PROSITE-ProRule" id="PRU00591"/>
    </source>
</evidence>
<organism evidence="4">
    <name type="scientific">Clostridium botulinum (strain Eklund 17B / Type B)</name>
    <dbReference type="NCBI Taxonomy" id="935198"/>
    <lineage>
        <taxon>Bacteria</taxon>
        <taxon>Bacillati</taxon>
        <taxon>Bacillota</taxon>
        <taxon>Clostridia</taxon>
        <taxon>Eubacteriales</taxon>
        <taxon>Clostridiaceae</taxon>
        <taxon>Clostridium</taxon>
    </lineage>
</organism>
<name>B2TQA7_CLOBB</name>
<accession>B2TQA7</accession>
<accession>U4P935</accession>
<feature type="repeat" description="Cell wall-binding" evidence="2">
    <location>
        <begin position="151"/>
        <end position="172"/>
    </location>
</feature>
<dbReference type="SUPFAM" id="SSF69360">
    <property type="entry name" value="Cell wall binding repeat"/>
    <property type="match status" value="1"/>
</dbReference>
<protein>
    <submittedName>
        <fullName evidence="4">Gp56</fullName>
    </submittedName>
</protein>
<feature type="signal peptide" evidence="3">
    <location>
        <begin position="1"/>
        <end position="29"/>
    </location>
</feature>
<dbReference type="Pfam" id="PF01473">
    <property type="entry name" value="Choline_bind_1"/>
    <property type="match status" value="2"/>
</dbReference>